<name>A0A9X9X499_9PROT</name>
<reference evidence="1" key="2">
    <citation type="journal article" date="2021" name="Syst. Appl. Microbiol.">
        <title>Roseomonas hellenica sp. nov., isolated from roots of wild-growing Alkanna tinctoria.</title>
        <authorList>
            <person name="Rat A."/>
            <person name="Naranjo H.D."/>
            <person name="Lebbe L."/>
            <person name="Cnockaert M."/>
            <person name="Krigas N."/>
            <person name="Grigoriadou K."/>
            <person name="Maloupa E."/>
            <person name="Willems A."/>
        </authorList>
    </citation>
    <scope>NUCLEOTIDE SEQUENCE</scope>
    <source>
        <strain evidence="1">LMG 31231</strain>
    </source>
</reference>
<dbReference type="RefSeq" id="WP_211864652.1">
    <property type="nucleotide sequence ID" value="NZ_JAAEDM010000126.1"/>
</dbReference>
<comment type="caution">
    <text evidence="1">The sequence shown here is derived from an EMBL/GenBank/DDBJ whole genome shotgun (WGS) entry which is preliminary data.</text>
</comment>
<sequence length="196" mass="19565">QALMAAEALHRATGEAALLARSTALAAALRATQRDSGVFREAGAAPATVADHAIALLALARHLALAPSQHDAAALRRGLVILALATLPGPVDTLALRGEGDPVAATTEDLARLLRALRAAQGARAAGVLPLPAEEARRLAFLAETATALLQARIRPEGEVLVVAAGGPGSAPSLAAQAAALAALLPPEAAVVRVAA</sequence>
<dbReference type="AlphaFoldDB" id="A0A9X9X499"/>
<keyword evidence="2" id="KW-1185">Reference proteome</keyword>
<dbReference type="Proteomes" id="UP001138751">
    <property type="component" value="Unassembled WGS sequence"/>
</dbReference>
<evidence type="ECO:0000313" key="1">
    <source>
        <dbReference type="EMBL" id="MBR0674228.1"/>
    </source>
</evidence>
<reference evidence="1" key="1">
    <citation type="submission" date="2020-01" db="EMBL/GenBank/DDBJ databases">
        <authorList>
            <person name="Rat A."/>
        </authorList>
    </citation>
    <scope>NUCLEOTIDE SEQUENCE</scope>
    <source>
        <strain evidence="1">LMG 31231</strain>
    </source>
</reference>
<proteinExistence type="predicted"/>
<feature type="non-terminal residue" evidence="1">
    <location>
        <position position="1"/>
    </location>
</feature>
<dbReference type="EMBL" id="JAAEDM010000126">
    <property type="protein sequence ID" value="MBR0674228.1"/>
    <property type="molecule type" value="Genomic_DNA"/>
</dbReference>
<evidence type="ECO:0000313" key="2">
    <source>
        <dbReference type="Proteomes" id="UP001138751"/>
    </source>
</evidence>
<organism evidence="1 2">
    <name type="scientific">Neoroseomonas soli</name>
    <dbReference type="NCBI Taxonomy" id="1081025"/>
    <lineage>
        <taxon>Bacteria</taxon>
        <taxon>Pseudomonadati</taxon>
        <taxon>Pseudomonadota</taxon>
        <taxon>Alphaproteobacteria</taxon>
        <taxon>Acetobacterales</taxon>
        <taxon>Acetobacteraceae</taxon>
        <taxon>Neoroseomonas</taxon>
    </lineage>
</organism>
<gene>
    <name evidence="1" type="ORF">GXW76_23855</name>
</gene>
<accession>A0A9X9X499</accession>
<protein>
    <submittedName>
        <fullName evidence="1">Uncharacterized protein</fullName>
    </submittedName>
</protein>